<proteinExistence type="predicted"/>
<accession>A0A0L8GDQ5</accession>
<gene>
    <name evidence="1" type="ORF">OCBIM_22035804mg</name>
</gene>
<reference evidence="1" key="1">
    <citation type="submission" date="2015-07" db="EMBL/GenBank/DDBJ databases">
        <title>MeaNS - Measles Nucleotide Surveillance Program.</title>
        <authorList>
            <person name="Tran T."/>
            <person name="Druce J."/>
        </authorList>
    </citation>
    <scope>NUCLEOTIDE SEQUENCE</scope>
    <source>
        <strain evidence="1">UCB-OBI-ISO-001</strain>
        <tissue evidence="1">Gonad</tissue>
    </source>
</reference>
<evidence type="ECO:0000313" key="1">
    <source>
        <dbReference type="EMBL" id="KOF74660.1"/>
    </source>
</evidence>
<dbReference type="AlphaFoldDB" id="A0A0L8GDQ5"/>
<dbReference type="EMBL" id="KQ422556">
    <property type="protein sequence ID" value="KOF74660.1"/>
    <property type="molecule type" value="Genomic_DNA"/>
</dbReference>
<organism evidence="1">
    <name type="scientific">Octopus bimaculoides</name>
    <name type="common">California two-spotted octopus</name>
    <dbReference type="NCBI Taxonomy" id="37653"/>
    <lineage>
        <taxon>Eukaryota</taxon>
        <taxon>Metazoa</taxon>
        <taxon>Spiralia</taxon>
        <taxon>Lophotrochozoa</taxon>
        <taxon>Mollusca</taxon>
        <taxon>Cephalopoda</taxon>
        <taxon>Coleoidea</taxon>
        <taxon>Octopodiformes</taxon>
        <taxon>Octopoda</taxon>
        <taxon>Incirrata</taxon>
        <taxon>Octopodidae</taxon>
        <taxon>Octopus</taxon>
    </lineage>
</organism>
<name>A0A0L8GDQ5_OCTBM</name>
<protein>
    <submittedName>
        <fullName evidence="1">Uncharacterized protein</fullName>
    </submittedName>
</protein>
<sequence length="114" mass="13391">MLAVMETEEEHKSEIQDLDEFNDINIDQRALETFVPGRYLKATCAEKEPKLRSHVAELLDPLHMPLRVKQLVSNDDMSRQSRECYLHMWRTLIDLIFSVEKASVSEMMNLDKVR</sequence>